<reference evidence="10" key="1">
    <citation type="journal article" date="2016" name="Genome Announc.">
        <title>Genome sequences of three species of Hanseniaspora isolated from spontaneous wine fermentations.</title>
        <authorList>
            <person name="Sternes P.R."/>
            <person name="Lee D."/>
            <person name="Kutyna D.R."/>
            <person name="Borneman A.R."/>
        </authorList>
    </citation>
    <scope>NUCLEOTIDE SEQUENCE [LARGE SCALE GENOMIC DNA]</scope>
    <source>
        <strain evidence="10">AWRI3579</strain>
    </source>
</reference>
<keyword evidence="5" id="KW-0560">Oxidoreductase</keyword>
<keyword evidence="7" id="KW-0812">Transmembrane</keyword>
<evidence type="ECO:0000256" key="2">
    <source>
        <dbReference type="ARBA" id="ARBA00006484"/>
    </source>
</evidence>
<dbReference type="PANTHER" id="PTHR43550">
    <property type="entry name" value="3-KETODIHYDROSPHINGOSINE REDUCTASE"/>
    <property type="match status" value="1"/>
</dbReference>
<evidence type="ECO:0000313" key="9">
    <source>
        <dbReference type="EMBL" id="OEJ92461.1"/>
    </source>
</evidence>
<dbReference type="Proteomes" id="UP000095728">
    <property type="component" value="Unassembled WGS sequence"/>
</dbReference>
<dbReference type="Pfam" id="PF08659">
    <property type="entry name" value="KR"/>
    <property type="match status" value="1"/>
</dbReference>
<dbReference type="GO" id="GO:0047560">
    <property type="term" value="F:3-dehydrosphinganine reductase activity"/>
    <property type="evidence" value="ECO:0007669"/>
    <property type="project" value="InterPro"/>
</dbReference>
<comment type="caution">
    <text evidence="9">The sequence shown here is derived from an EMBL/GenBank/DDBJ whole genome shotgun (WGS) entry which is preliminary data.</text>
</comment>
<evidence type="ECO:0000256" key="3">
    <source>
        <dbReference type="ARBA" id="ARBA00022824"/>
    </source>
</evidence>
<name>A0A1E5RZT5_9ASCO</name>
<dbReference type="AlphaFoldDB" id="A0A1E5RZT5"/>
<evidence type="ECO:0000256" key="6">
    <source>
        <dbReference type="ARBA" id="ARBA00023098"/>
    </source>
</evidence>
<accession>A0A1E5RZT5</accession>
<dbReference type="GO" id="GO:0006666">
    <property type="term" value="P:3-keto-sphinganine metabolic process"/>
    <property type="evidence" value="ECO:0007669"/>
    <property type="project" value="InterPro"/>
</dbReference>
<feature type="transmembrane region" description="Helical" evidence="7">
    <location>
        <begin position="284"/>
        <end position="308"/>
    </location>
</feature>
<dbReference type="STRING" id="56408.A0A1E5RZT5"/>
<dbReference type="FunCoup" id="A0A1E5RZT5">
    <property type="interactions" value="121"/>
</dbReference>
<evidence type="ECO:0000256" key="7">
    <source>
        <dbReference type="SAM" id="Phobius"/>
    </source>
</evidence>
<evidence type="ECO:0000256" key="5">
    <source>
        <dbReference type="ARBA" id="ARBA00023002"/>
    </source>
</evidence>
<dbReference type="InterPro" id="IPR045022">
    <property type="entry name" value="KDSR-like"/>
</dbReference>
<evidence type="ECO:0000256" key="4">
    <source>
        <dbReference type="ARBA" id="ARBA00022857"/>
    </source>
</evidence>
<organism evidence="9 10">
    <name type="scientific">Hanseniaspora osmophila</name>
    <dbReference type="NCBI Taxonomy" id="56408"/>
    <lineage>
        <taxon>Eukaryota</taxon>
        <taxon>Fungi</taxon>
        <taxon>Dikarya</taxon>
        <taxon>Ascomycota</taxon>
        <taxon>Saccharomycotina</taxon>
        <taxon>Saccharomycetes</taxon>
        <taxon>Saccharomycodales</taxon>
        <taxon>Saccharomycodaceae</taxon>
        <taxon>Hanseniaspora</taxon>
    </lineage>
</organism>
<keyword evidence="6" id="KW-0443">Lipid metabolism</keyword>
<dbReference type="InterPro" id="IPR036291">
    <property type="entry name" value="NAD(P)-bd_dom_sf"/>
</dbReference>
<proteinExistence type="inferred from homology"/>
<keyword evidence="4" id="KW-0521">NADP</keyword>
<dbReference type="Gene3D" id="3.40.50.720">
    <property type="entry name" value="NAD(P)-binding Rossmann-like Domain"/>
    <property type="match status" value="1"/>
</dbReference>
<dbReference type="SUPFAM" id="SSF51735">
    <property type="entry name" value="NAD(P)-binding Rossmann-fold domains"/>
    <property type="match status" value="1"/>
</dbReference>
<comment type="pathway">
    <text evidence="1">Lipid metabolism.</text>
</comment>
<dbReference type="InParanoid" id="A0A1E5RZT5"/>
<evidence type="ECO:0000256" key="1">
    <source>
        <dbReference type="ARBA" id="ARBA00005189"/>
    </source>
</evidence>
<protein>
    <submittedName>
        <fullName evidence="9">3-ketodihydrosphingosine reductase TSC10</fullName>
    </submittedName>
</protein>
<dbReference type="CDD" id="cd08939">
    <property type="entry name" value="KDSR-like_SDR_c"/>
    <property type="match status" value="1"/>
</dbReference>
<dbReference type="PANTHER" id="PTHR43550:SF3">
    <property type="entry name" value="3-KETODIHYDROSPHINGOSINE REDUCTASE"/>
    <property type="match status" value="1"/>
</dbReference>
<dbReference type="EMBL" id="LPNM01000001">
    <property type="protein sequence ID" value="OEJ92461.1"/>
    <property type="molecule type" value="Genomic_DNA"/>
</dbReference>
<feature type="domain" description="Ketoreductase (KR)" evidence="8">
    <location>
        <begin position="15"/>
        <end position="196"/>
    </location>
</feature>
<evidence type="ECO:0000259" key="8">
    <source>
        <dbReference type="Pfam" id="PF08659"/>
    </source>
</evidence>
<gene>
    <name evidence="9" type="ORF">AWRI3579_g45</name>
</gene>
<keyword evidence="7" id="KW-0472">Membrane</keyword>
<dbReference type="InterPro" id="IPR013968">
    <property type="entry name" value="PKS_KR"/>
</dbReference>
<evidence type="ECO:0000313" key="10">
    <source>
        <dbReference type="Proteomes" id="UP000095728"/>
    </source>
</evidence>
<dbReference type="GO" id="GO:0030148">
    <property type="term" value="P:sphingolipid biosynthetic process"/>
    <property type="evidence" value="ECO:0007669"/>
    <property type="project" value="InterPro"/>
</dbReference>
<dbReference type="OrthoDB" id="10267115at2759"/>
<comment type="similarity">
    <text evidence="2">Belongs to the short-chain dehydrogenases/reductases (SDR) family.</text>
</comment>
<keyword evidence="3" id="KW-0256">Endoplasmic reticulum</keyword>
<keyword evidence="10" id="KW-1185">Reference proteome</keyword>
<sequence length="325" mass="36630">MFSRSHNFEIENQVILITGGSQGLGLEFAKTFLKTTEKTKVIIVSRSLKKLSNACEKITSELSHLQNNSKSKPFTTLSEFQNGNTTRLYYHPCDLSSVVDVETNLQPLLLNIPVSQVFFVAGGTSPRLFKDHSLEELAQGVSMNYLSALYLSKVILSRISTCNHLVFFSSEVSFFPFVGYAQYAPLKTALKTLVCVLRQEFPEKRLSLVYPGNFESEGYSEENLTKPEITKEIEGSSVPISCEECCGKIINSLKHGYDDITTDFIGWVLMSLDMGLNKNWNRSYLWGLQLILGVVANLIIVPIYMVFVNYQIRSWLKKTGTKKRA</sequence>
<keyword evidence="7" id="KW-1133">Transmembrane helix</keyword>
<dbReference type="GO" id="GO:0005789">
    <property type="term" value="C:endoplasmic reticulum membrane"/>
    <property type="evidence" value="ECO:0007669"/>
    <property type="project" value="TreeGrafter"/>
</dbReference>